<comment type="caution">
    <text evidence="2">The sequence shown here is derived from an EMBL/GenBank/DDBJ whole genome shotgun (WGS) entry which is preliminary data.</text>
</comment>
<feature type="region of interest" description="Disordered" evidence="1">
    <location>
        <begin position="43"/>
        <end position="66"/>
    </location>
</feature>
<organism evidence="2 3">
    <name type="scientific">Pararge aegeria aegeria</name>
    <dbReference type="NCBI Taxonomy" id="348720"/>
    <lineage>
        <taxon>Eukaryota</taxon>
        <taxon>Metazoa</taxon>
        <taxon>Ecdysozoa</taxon>
        <taxon>Arthropoda</taxon>
        <taxon>Hexapoda</taxon>
        <taxon>Insecta</taxon>
        <taxon>Pterygota</taxon>
        <taxon>Neoptera</taxon>
        <taxon>Endopterygota</taxon>
        <taxon>Lepidoptera</taxon>
        <taxon>Glossata</taxon>
        <taxon>Ditrysia</taxon>
        <taxon>Papilionoidea</taxon>
        <taxon>Nymphalidae</taxon>
        <taxon>Satyrinae</taxon>
        <taxon>Satyrini</taxon>
        <taxon>Parargina</taxon>
        <taxon>Pararge</taxon>
    </lineage>
</organism>
<keyword evidence="3" id="KW-1185">Reference proteome</keyword>
<accession>A0A8S4SDY2</accession>
<feature type="compositionally biased region" description="Basic and acidic residues" evidence="1">
    <location>
        <begin position="44"/>
        <end position="55"/>
    </location>
</feature>
<name>A0A8S4SDY2_9NEOP</name>
<dbReference type="AlphaFoldDB" id="A0A8S4SDY2"/>
<reference evidence="2" key="1">
    <citation type="submission" date="2022-03" db="EMBL/GenBank/DDBJ databases">
        <authorList>
            <person name="Lindestad O."/>
        </authorList>
    </citation>
    <scope>NUCLEOTIDE SEQUENCE</scope>
</reference>
<dbReference type="OrthoDB" id="10563561at2759"/>
<evidence type="ECO:0000256" key="1">
    <source>
        <dbReference type="SAM" id="MobiDB-lite"/>
    </source>
</evidence>
<evidence type="ECO:0000313" key="2">
    <source>
        <dbReference type="EMBL" id="CAH2257980.1"/>
    </source>
</evidence>
<protein>
    <submittedName>
        <fullName evidence="2">Jg25252 protein</fullName>
    </submittedName>
</protein>
<evidence type="ECO:0000313" key="3">
    <source>
        <dbReference type="Proteomes" id="UP000838756"/>
    </source>
</evidence>
<dbReference type="EMBL" id="CAKXAJ010026134">
    <property type="protein sequence ID" value="CAH2257980.1"/>
    <property type="molecule type" value="Genomic_DNA"/>
</dbReference>
<proteinExistence type="predicted"/>
<sequence length="110" mass="12167">MGAAGGKWPRTVDCGTPCKILMSSSGCPLVEMTQKFSTVCCKSCDSRPRSRDKVTGARQNSRDQYGGAYSSHQLTVLCIDYSLVPVLHKILVTFINCETHDDIYDEMIIE</sequence>
<gene>
    <name evidence="2" type="primary">jg25252</name>
    <name evidence="2" type="ORF">PAEG_LOCUS23239</name>
</gene>
<dbReference type="Proteomes" id="UP000838756">
    <property type="component" value="Unassembled WGS sequence"/>
</dbReference>